<proteinExistence type="predicted"/>
<accession>A0A1D8NU72</accession>
<dbReference type="EMBL" id="CP017476">
    <property type="protein sequence ID" value="AOW12649.1"/>
    <property type="molecule type" value="Genomic_DNA"/>
</dbReference>
<name>A0A1D8NU72_9BURK</name>
<dbReference type="Proteomes" id="UP000185680">
    <property type="component" value="Chromosome"/>
</dbReference>
<evidence type="ECO:0000313" key="2">
    <source>
        <dbReference type="Proteomes" id="UP000185680"/>
    </source>
</evidence>
<protein>
    <submittedName>
        <fullName evidence="1">Uncharacterized protein</fullName>
    </submittedName>
</protein>
<reference evidence="1 2" key="1">
    <citation type="submission" date="2016-10" db="EMBL/GenBank/DDBJ databases">
        <title>Hydorgenophaga sp. LPB0072 isolated from gastropod.</title>
        <authorList>
            <person name="Kim E."/>
            <person name="Yi H."/>
        </authorList>
    </citation>
    <scope>NUCLEOTIDE SEQUENCE [LARGE SCALE GENOMIC DNA]</scope>
    <source>
        <strain evidence="1 2">LPB0072</strain>
    </source>
</reference>
<gene>
    <name evidence="1" type="ORF">LPB072_07120</name>
</gene>
<dbReference type="KEGG" id="hyl:LPB072_07120"/>
<sequence>MARPHGNVPAGALVVGNQGKIAGTIRKLKHKETGKQHPWMSHFSDYYPPEAQMKIEELHKLVLLDVELLETLLAGENRE</sequence>
<evidence type="ECO:0000313" key="1">
    <source>
        <dbReference type="EMBL" id="AOW12649.1"/>
    </source>
</evidence>
<organism evidence="1 2">
    <name type="scientific">Hydrogenophaga crassostreae</name>
    <dbReference type="NCBI Taxonomy" id="1763535"/>
    <lineage>
        <taxon>Bacteria</taxon>
        <taxon>Pseudomonadati</taxon>
        <taxon>Pseudomonadota</taxon>
        <taxon>Betaproteobacteria</taxon>
        <taxon>Burkholderiales</taxon>
        <taxon>Comamonadaceae</taxon>
        <taxon>Hydrogenophaga</taxon>
    </lineage>
</organism>
<dbReference type="STRING" id="1763535.LPB072_07120"/>
<dbReference type="AlphaFoldDB" id="A0A1D8NU72"/>